<dbReference type="Proteomes" id="UP001652642">
    <property type="component" value="Chromosome 6"/>
</dbReference>
<dbReference type="RefSeq" id="XP_020633317.2">
    <property type="nucleotide sequence ID" value="XM_020777658.2"/>
</dbReference>
<feature type="transmembrane region" description="Helical" evidence="11">
    <location>
        <begin position="825"/>
        <end position="849"/>
    </location>
</feature>
<evidence type="ECO:0000313" key="14">
    <source>
        <dbReference type="RefSeq" id="XP_020633317.2"/>
    </source>
</evidence>
<sequence length="864" mass="98359">MMLKASQDNLVQCKVYYPPSSPHKYHQPGRLFLGFLVSQTIIVSSETAFTKEPKLSLIEELAVLTKNYQHILALEFAIKEVNEDPQILPNFTLGFQIYDSYFSAKWTFYSTMQFISLSERFVPNYRCNLQNTLSGVIGGLDPQISLYMATILDLYKIPQLIYGCAPVMNNKTPGLFFYQMAPKETIQNTGILSLLLHFGWVWIGVLTVDDDNGERFVDNVLPIFYERGICFAFIETAPRINLVTDVKYELERGARIYNKIMGSNANALVVYGESYFMVSLRWLPYVSELEQVTTTLKGKVWIMTAEIEFVSLAFQRTWKSGMFHGAIAFTTHSDDLSEFPQFVENKKPSNNKQDGFMRDFWQHAFDCLFPETVLHESDDKICTEEEKLDSLPEAFFEMRMTGHSYSIYNAVYTVAYALHAMSLSRLGPRAVVDGRGLKFLQQDLWVLHHYLRSVSFNNSAGDEVSFDQNGELVAGFDVVNWVISSNQSFARVKVGTLDPKAVGDQAFTINENAIVWNTWFNEVQPISRCQDICYRGYRKKMKEGEPFCCYDCISCPEGKVSDQEDMNDCYQCRDEYYPNIKQDLCIPRSISYLSYQEPLGISLSFSAVSLCLITALVLGIFIKHHTTPIVKANNQDLSYTLLISLLFCFLCTFLFIGQPQKMMCLLRQPAFGIVFSVAVSCVLAKTITVVLAFMATEPGSRIRKWVGKRLANSIIFFCSLIQAGICTVWLVFFPPFPNADMHFIPEAIVLECNERSPVMFYCVLGYMGFLALASFTVAFLARNLPDSFNEAKFISFSMLVFCSVWISFIPTYLSTKGKNMAATEIFAILVSSTGLLSFNFFPKCFIILFRPELNRKEHVLRGNL</sequence>
<keyword evidence="9" id="KW-0325">Glycoprotein</keyword>
<dbReference type="CDD" id="cd15283">
    <property type="entry name" value="7tmC_V2R_pheromone"/>
    <property type="match status" value="1"/>
</dbReference>
<evidence type="ECO:0000256" key="7">
    <source>
        <dbReference type="ARBA" id="ARBA00023136"/>
    </source>
</evidence>
<dbReference type="InterPro" id="IPR011500">
    <property type="entry name" value="GPCR_3_9-Cys_dom"/>
</dbReference>
<dbReference type="Pfam" id="PF07562">
    <property type="entry name" value="NCD3G"/>
    <property type="match status" value="1"/>
</dbReference>
<dbReference type="GeneID" id="110070056"/>
<organism evidence="13 14">
    <name type="scientific">Pogona vitticeps</name>
    <name type="common">central bearded dragon</name>
    <dbReference type="NCBI Taxonomy" id="103695"/>
    <lineage>
        <taxon>Eukaryota</taxon>
        <taxon>Metazoa</taxon>
        <taxon>Chordata</taxon>
        <taxon>Craniata</taxon>
        <taxon>Vertebrata</taxon>
        <taxon>Euteleostomi</taxon>
        <taxon>Lepidosauria</taxon>
        <taxon>Squamata</taxon>
        <taxon>Bifurcata</taxon>
        <taxon>Unidentata</taxon>
        <taxon>Episquamata</taxon>
        <taxon>Toxicofera</taxon>
        <taxon>Iguania</taxon>
        <taxon>Acrodonta</taxon>
        <taxon>Agamidae</taxon>
        <taxon>Amphibolurinae</taxon>
        <taxon>Pogona</taxon>
    </lineage>
</organism>
<evidence type="ECO:0000256" key="8">
    <source>
        <dbReference type="ARBA" id="ARBA00023170"/>
    </source>
</evidence>
<feature type="transmembrane region" description="Helical" evidence="11">
    <location>
        <begin position="670"/>
        <end position="693"/>
    </location>
</feature>
<accession>A0A6J0SAP0</accession>
<evidence type="ECO:0000256" key="9">
    <source>
        <dbReference type="ARBA" id="ARBA00023180"/>
    </source>
</evidence>
<keyword evidence="8" id="KW-0675">Receptor</keyword>
<dbReference type="PROSITE" id="PS00981">
    <property type="entry name" value="G_PROTEIN_RECEP_F3_3"/>
    <property type="match status" value="1"/>
</dbReference>
<evidence type="ECO:0000256" key="3">
    <source>
        <dbReference type="ARBA" id="ARBA00022692"/>
    </source>
</evidence>
<keyword evidence="7 11" id="KW-0472">Membrane</keyword>
<dbReference type="InterPro" id="IPR017979">
    <property type="entry name" value="GPCR_3_CS"/>
</dbReference>
<dbReference type="Gene3D" id="3.40.50.2300">
    <property type="match status" value="2"/>
</dbReference>
<keyword evidence="4" id="KW-0732">Signal</keyword>
<evidence type="ECO:0000256" key="11">
    <source>
        <dbReference type="SAM" id="Phobius"/>
    </source>
</evidence>
<dbReference type="PANTHER" id="PTHR24061">
    <property type="entry name" value="CALCIUM-SENSING RECEPTOR-RELATED"/>
    <property type="match status" value="1"/>
</dbReference>
<dbReference type="Pfam" id="PF01094">
    <property type="entry name" value="ANF_receptor"/>
    <property type="match status" value="1"/>
</dbReference>
<feature type="transmembrane region" description="Helical" evidence="11">
    <location>
        <begin position="599"/>
        <end position="622"/>
    </location>
</feature>
<reference evidence="14" key="1">
    <citation type="submission" date="2025-08" db="UniProtKB">
        <authorList>
            <consortium name="RefSeq"/>
        </authorList>
    </citation>
    <scope>IDENTIFICATION</scope>
</reference>
<dbReference type="PRINTS" id="PR00248">
    <property type="entry name" value="GPCRMGR"/>
</dbReference>
<dbReference type="InterPro" id="IPR004073">
    <property type="entry name" value="GPCR_3_vmron_rcpt_2"/>
</dbReference>
<dbReference type="PROSITE" id="PS50259">
    <property type="entry name" value="G_PROTEIN_RECEP_F3_4"/>
    <property type="match status" value="1"/>
</dbReference>
<evidence type="ECO:0000256" key="5">
    <source>
        <dbReference type="ARBA" id="ARBA00022989"/>
    </source>
</evidence>
<evidence type="ECO:0000256" key="10">
    <source>
        <dbReference type="ARBA" id="ARBA00023224"/>
    </source>
</evidence>
<feature type="transmembrane region" description="Helical" evidence="11">
    <location>
        <begin position="793"/>
        <end position="813"/>
    </location>
</feature>
<keyword evidence="13" id="KW-1185">Reference proteome</keyword>
<evidence type="ECO:0000256" key="4">
    <source>
        <dbReference type="ARBA" id="ARBA00022729"/>
    </source>
</evidence>
<dbReference type="PRINTS" id="PR01535">
    <property type="entry name" value="VOMERONASL2R"/>
</dbReference>
<feature type="transmembrane region" description="Helical" evidence="11">
    <location>
        <begin position="637"/>
        <end position="658"/>
    </location>
</feature>
<evidence type="ECO:0000259" key="12">
    <source>
        <dbReference type="PROSITE" id="PS50259"/>
    </source>
</evidence>
<dbReference type="InterPro" id="IPR000068">
    <property type="entry name" value="GPCR_3_Ca_sens_rcpt-rel"/>
</dbReference>
<evidence type="ECO:0000256" key="6">
    <source>
        <dbReference type="ARBA" id="ARBA00023040"/>
    </source>
</evidence>
<dbReference type="InterPro" id="IPR038550">
    <property type="entry name" value="GPCR_3_9-Cys_sf"/>
</dbReference>
<keyword evidence="3 11" id="KW-0812">Transmembrane</keyword>
<dbReference type="InterPro" id="IPR000337">
    <property type="entry name" value="GPCR_3"/>
</dbReference>
<keyword evidence="5 11" id="KW-1133">Transmembrane helix</keyword>
<gene>
    <name evidence="14" type="primary">LOC110070056</name>
</gene>
<keyword evidence="2" id="KW-1003">Cell membrane</keyword>
<dbReference type="InterPro" id="IPR017978">
    <property type="entry name" value="GPCR_3_C"/>
</dbReference>
<dbReference type="SUPFAM" id="SSF53822">
    <property type="entry name" value="Periplasmic binding protein-like I"/>
    <property type="match status" value="1"/>
</dbReference>
<feature type="transmembrane region" description="Helical" evidence="11">
    <location>
        <begin position="758"/>
        <end position="781"/>
    </location>
</feature>
<feature type="transmembrane region" description="Helical" evidence="11">
    <location>
        <begin position="714"/>
        <end position="733"/>
    </location>
</feature>
<protein>
    <submittedName>
        <fullName evidence="14">Vomeronasal type-2 receptor 26-like</fullName>
    </submittedName>
</protein>
<dbReference type="InterPro" id="IPR028082">
    <property type="entry name" value="Peripla_BP_I"/>
</dbReference>
<dbReference type="OrthoDB" id="5984008at2759"/>
<evidence type="ECO:0000313" key="13">
    <source>
        <dbReference type="Proteomes" id="UP001652642"/>
    </source>
</evidence>
<dbReference type="KEGG" id="pvt:110070056"/>
<evidence type="ECO:0000256" key="1">
    <source>
        <dbReference type="ARBA" id="ARBA00004651"/>
    </source>
</evidence>
<dbReference type="AlphaFoldDB" id="A0A6J0SAP0"/>
<dbReference type="Gene3D" id="2.10.50.30">
    <property type="entry name" value="GPCR, family 3, nine cysteines domain"/>
    <property type="match status" value="1"/>
</dbReference>
<dbReference type="InterPro" id="IPR001828">
    <property type="entry name" value="ANF_lig-bd_rcpt"/>
</dbReference>
<dbReference type="GO" id="GO:0005886">
    <property type="term" value="C:plasma membrane"/>
    <property type="evidence" value="ECO:0007669"/>
    <property type="project" value="UniProtKB-SubCell"/>
</dbReference>
<name>A0A6J0SAP0_9SAUR</name>
<comment type="subcellular location">
    <subcellularLocation>
        <location evidence="1">Cell membrane</location>
        <topology evidence="1">Multi-pass membrane protein</topology>
    </subcellularLocation>
</comment>
<proteinExistence type="predicted"/>
<feature type="domain" description="G-protein coupled receptors family 3 profile" evidence="12">
    <location>
        <begin position="599"/>
        <end position="863"/>
    </location>
</feature>
<evidence type="ECO:0000256" key="2">
    <source>
        <dbReference type="ARBA" id="ARBA00022475"/>
    </source>
</evidence>
<keyword evidence="6" id="KW-0297">G-protein coupled receptor</keyword>
<dbReference type="GO" id="GO:0004930">
    <property type="term" value="F:G protein-coupled receptor activity"/>
    <property type="evidence" value="ECO:0007669"/>
    <property type="project" value="UniProtKB-KW"/>
</dbReference>
<keyword evidence="10" id="KW-0807">Transducer</keyword>
<dbReference type="InParanoid" id="A0A6J0SAP0"/>
<dbReference type="Pfam" id="PF00003">
    <property type="entry name" value="7tm_3"/>
    <property type="match status" value="1"/>
</dbReference>
<dbReference type="PANTHER" id="PTHR24061:SF599">
    <property type="entry name" value="G-PROTEIN COUPLED RECEPTORS FAMILY 3 PROFILE DOMAIN-CONTAINING PROTEIN"/>
    <property type="match status" value="1"/>
</dbReference>